<feature type="transmembrane region" description="Helical" evidence="5">
    <location>
        <begin position="35"/>
        <end position="59"/>
    </location>
</feature>
<evidence type="ECO:0000256" key="1">
    <source>
        <dbReference type="ARBA" id="ARBA00004141"/>
    </source>
</evidence>
<dbReference type="PANTHER" id="PTHR30520">
    <property type="entry name" value="FORMATE TRANSPORTER-RELATED"/>
    <property type="match status" value="1"/>
</dbReference>
<evidence type="ECO:0000313" key="7">
    <source>
        <dbReference type="Proteomes" id="UP000217792"/>
    </source>
</evidence>
<feature type="transmembrane region" description="Helical" evidence="5">
    <location>
        <begin position="187"/>
        <end position="216"/>
    </location>
</feature>
<dbReference type="GO" id="GO:0005886">
    <property type="term" value="C:plasma membrane"/>
    <property type="evidence" value="ECO:0007669"/>
    <property type="project" value="TreeGrafter"/>
</dbReference>
<dbReference type="GO" id="GO:0015499">
    <property type="term" value="F:formate transmembrane transporter activity"/>
    <property type="evidence" value="ECO:0007669"/>
    <property type="project" value="TreeGrafter"/>
</dbReference>
<proteinExistence type="predicted"/>
<keyword evidence="2 5" id="KW-0812">Transmembrane</keyword>
<evidence type="ECO:0000256" key="5">
    <source>
        <dbReference type="SAM" id="Phobius"/>
    </source>
</evidence>
<comment type="subcellular location">
    <subcellularLocation>
        <location evidence="1">Membrane</location>
        <topology evidence="1">Multi-pass membrane protein</topology>
    </subcellularLocation>
</comment>
<gene>
    <name evidence="6" type="ORF">SITYG_08730</name>
</gene>
<dbReference type="Gene3D" id="1.20.1080.10">
    <property type="entry name" value="Glycerol uptake facilitator protein"/>
    <property type="match status" value="1"/>
</dbReference>
<feature type="transmembrane region" description="Helical" evidence="5">
    <location>
        <begin position="107"/>
        <end position="129"/>
    </location>
</feature>
<name>A0AAD1C7U1_STRIT</name>
<reference evidence="6 7" key="1">
    <citation type="journal article" date="2017" name="Infect. Immun.">
        <title>Characterization of the Pathogenicity of Streptococcus intermedius TYG1620 Isolated from a Human Brain Abscess Based on the Complete Genome Sequence with Transcriptome Analysis and Transposon Mutagenesis in a Murine Subcutaneous Abscess Model.</title>
        <authorList>
            <person name="Hasegawa N."/>
            <person name="Sekizuka T."/>
            <person name="Sugi Y."/>
            <person name="Kawakami N."/>
            <person name="Ogasawara Y."/>
            <person name="Kato K."/>
            <person name="Yamashita A."/>
            <person name="Takeuchi F."/>
            <person name="Kuroda M."/>
        </authorList>
    </citation>
    <scope>NUCLEOTIDE SEQUENCE [LARGE SCALE GENOMIC DNA]</scope>
    <source>
        <strain evidence="6 7">TYG1620</strain>
    </source>
</reference>
<evidence type="ECO:0000313" key="6">
    <source>
        <dbReference type="EMBL" id="BAW16856.1"/>
    </source>
</evidence>
<evidence type="ECO:0000256" key="2">
    <source>
        <dbReference type="ARBA" id="ARBA00022692"/>
    </source>
</evidence>
<dbReference type="InterPro" id="IPR023271">
    <property type="entry name" value="Aquaporin-like"/>
</dbReference>
<dbReference type="AlphaFoldDB" id="A0AAD1C7U1"/>
<dbReference type="Pfam" id="PF01226">
    <property type="entry name" value="Form_Nir_trans"/>
    <property type="match status" value="1"/>
</dbReference>
<organism evidence="6 7">
    <name type="scientific">Streptococcus intermedius</name>
    <dbReference type="NCBI Taxonomy" id="1338"/>
    <lineage>
        <taxon>Bacteria</taxon>
        <taxon>Bacillati</taxon>
        <taxon>Bacillota</taxon>
        <taxon>Bacilli</taxon>
        <taxon>Lactobacillales</taxon>
        <taxon>Streptococcaceae</taxon>
        <taxon>Streptococcus</taxon>
        <taxon>Streptococcus anginosus group</taxon>
    </lineage>
</organism>
<sequence>MRMSESLFIAKIEYSCHKKEELFNKSKTKYAIRSMFAGAFLTLSTAAGVIAADVMNGLVPGTGRFVFPFIFAWGLIYILFLNAELTTSNMMYLTAGTFLKKINWKKALLILLYCTFFNLVGALFIAFLFNQTSAFSHLTSNGFLAGIAEHKLSRPSQLVIFEGIIANIFVNIAILSYLLLKNSTAKIWIVISAIYMFVFLTNEHLAANFASFSLVAVNKIATQIEVFNLSNILRHFSITFLANWIGGGLLIGLSYAFLNRDEDTYTD</sequence>
<keyword evidence="4 5" id="KW-0472">Membrane</keyword>
<dbReference type="PANTHER" id="PTHR30520:SF8">
    <property type="entry name" value="NITRITE TRANSPORTER NIRC"/>
    <property type="match status" value="1"/>
</dbReference>
<feature type="transmembrane region" description="Helical" evidence="5">
    <location>
        <begin position="236"/>
        <end position="258"/>
    </location>
</feature>
<feature type="transmembrane region" description="Helical" evidence="5">
    <location>
        <begin position="158"/>
        <end position="180"/>
    </location>
</feature>
<accession>A0AAD1C7U1</accession>
<dbReference type="InterPro" id="IPR000292">
    <property type="entry name" value="For/NO2_transpt"/>
</dbReference>
<evidence type="ECO:0000256" key="4">
    <source>
        <dbReference type="ARBA" id="ARBA00023136"/>
    </source>
</evidence>
<feature type="transmembrane region" description="Helical" evidence="5">
    <location>
        <begin position="65"/>
        <end position="86"/>
    </location>
</feature>
<keyword evidence="3 5" id="KW-1133">Transmembrane helix</keyword>
<protein>
    <submittedName>
        <fullName evidence="6">Formate-nitrate transporter</fullName>
    </submittedName>
</protein>
<dbReference type="EMBL" id="AP014880">
    <property type="protein sequence ID" value="BAW16856.1"/>
    <property type="molecule type" value="Genomic_DNA"/>
</dbReference>
<dbReference type="Proteomes" id="UP000217792">
    <property type="component" value="Chromosome"/>
</dbReference>
<evidence type="ECO:0000256" key="3">
    <source>
        <dbReference type="ARBA" id="ARBA00022989"/>
    </source>
</evidence>